<organism evidence="3 4">
    <name type="scientific">Leptospira kmetyi</name>
    <dbReference type="NCBI Taxonomy" id="408139"/>
    <lineage>
        <taxon>Bacteria</taxon>
        <taxon>Pseudomonadati</taxon>
        <taxon>Spirochaetota</taxon>
        <taxon>Spirochaetia</taxon>
        <taxon>Leptospirales</taxon>
        <taxon>Leptospiraceae</taxon>
        <taxon>Leptospira</taxon>
    </lineage>
</organism>
<dbReference type="Gene3D" id="1.25.40.10">
    <property type="entry name" value="Tetratricopeptide repeat domain"/>
    <property type="match status" value="2"/>
</dbReference>
<dbReference type="Pfam" id="PF13374">
    <property type="entry name" value="TPR_10"/>
    <property type="match status" value="1"/>
</dbReference>
<dbReference type="PANTHER" id="PTHR45641:SF19">
    <property type="entry name" value="NEPHROCYSTIN-3"/>
    <property type="match status" value="1"/>
</dbReference>
<gene>
    <name evidence="3" type="ORF">CH378_09480</name>
</gene>
<evidence type="ECO:0000313" key="4">
    <source>
        <dbReference type="Proteomes" id="UP000231919"/>
    </source>
</evidence>
<dbReference type="EMBL" id="NPDP01000014">
    <property type="protein sequence ID" value="PJZ30058.1"/>
    <property type="molecule type" value="Genomic_DNA"/>
</dbReference>
<keyword evidence="2" id="KW-0802">TPR repeat</keyword>
<name>A0ABX4N9K8_9LEPT</name>
<dbReference type="InterPro" id="IPR019734">
    <property type="entry name" value="TPR_rpt"/>
</dbReference>
<dbReference type="Pfam" id="PF13424">
    <property type="entry name" value="TPR_12"/>
    <property type="match status" value="1"/>
</dbReference>
<dbReference type="Proteomes" id="UP000231919">
    <property type="component" value="Unassembled WGS sequence"/>
</dbReference>
<protein>
    <recommendedName>
        <fullName evidence="5">Tetratricopeptide repeat protein</fullName>
    </recommendedName>
</protein>
<keyword evidence="1" id="KW-0677">Repeat</keyword>
<reference evidence="3 4" key="1">
    <citation type="submission" date="2017-07" db="EMBL/GenBank/DDBJ databases">
        <title>Leptospira spp. isolated from tropical soils.</title>
        <authorList>
            <person name="Thibeaux R."/>
            <person name="Iraola G."/>
            <person name="Ferres I."/>
            <person name="Bierque E."/>
            <person name="Girault D."/>
            <person name="Soupe-Gilbert M.-E."/>
            <person name="Picardeau M."/>
            <person name="Goarant C."/>
        </authorList>
    </citation>
    <scope>NUCLEOTIDE SEQUENCE [LARGE SCALE GENOMIC DNA]</scope>
    <source>
        <strain evidence="3 4">JW2-C-B1</strain>
    </source>
</reference>
<proteinExistence type="predicted"/>
<evidence type="ECO:0000256" key="1">
    <source>
        <dbReference type="ARBA" id="ARBA00022737"/>
    </source>
</evidence>
<dbReference type="SUPFAM" id="SSF48452">
    <property type="entry name" value="TPR-like"/>
    <property type="match status" value="2"/>
</dbReference>
<dbReference type="RefSeq" id="WP_100736943.1">
    <property type="nucleotide sequence ID" value="NZ_NPDO01000002.1"/>
</dbReference>
<evidence type="ECO:0000256" key="2">
    <source>
        <dbReference type="ARBA" id="ARBA00022803"/>
    </source>
</evidence>
<evidence type="ECO:0000313" key="3">
    <source>
        <dbReference type="EMBL" id="PJZ30058.1"/>
    </source>
</evidence>
<keyword evidence="4" id="KW-1185">Reference proteome</keyword>
<sequence>MNFVFMIRILFLILFVSCSTTKANLLSSDGQKKRLLIDRFDYLENKKLKPMAAGLTSTLTNGLSRIPTLEVVGPSEKANALKLIKEKQLYGEEVDPAEFLSKITAADYFCNGDIQAEQSVALVNVRISDAQKGSLVLSSSTRGSLEKPITLQEKIVGNLLSNIDSDDAEANTALVSNSSTKNESAFSFYAQASDILYSEPQKAAILLISALKNDPEYLDALEDLANTLFQIGETKKSMEFLVRKKEVLERKQLQNTVDYANTLCNLGVVYFSLGEKEKAMQLCLQDKELKESLKLKKTKLYANTLQTIASFHVYLGQYKEGIQLFESARTLLTTLGLDKTFDYADLLTSLGSAYKQNGEPEFAGGLYKDAENIYQEIGLSSTSSYAALLTNQGLLHLAKKEYKEALKKFIQDKSIQDKLGLGKSDGYIATLNNLAVVLSELGEKKKAIEFLQLANKLKSSKKKS</sequence>
<dbReference type="InterPro" id="IPR011990">
    <property type="entry name" value="TPR-like_helical_dom_sf"/>
</dbReference>
<comment type="caution">
    <text evidence="3">The sequence shown here is derived from an EMBL/GenBank/DDBJ whole genome shotgun (WGS) entry which is preliminary data.</text>
</comment>
<dbReference type="PANTHER" id="PTHR45641">
    <property type="entry name" value="TETRATRICOPEPTIDE REPEAT PROTEIN (AFU_ORTHOLOGUE AFUA_6G03870)"/>
    <property type="match status" value="1"/>
</dbReference>
<evidence type="ECO:0008006" key="5">
    <source>
        <dbReference type="Google" id="ProtNLM"/>
    </source>
</evidence>
<accession>A0ABX4N9K8</accession>
<dbReference type="SMART" id="SM00028">
    <property type="entry name" value="TPR"/>
    <property type="match status" value="5"/>
</dbReference>